<dbReference type="InterPro" id="IPR024881">
    <property type="entry name" value="Tip"/>
</dbReference>
<evidence type="ECO:0000313" key="2">
    <source>
        <dbReference type="EMBL" id="GES10171.1"/>
    </source>
</evidence>
<dbReference type="Proteomes" id="UP000331127">
    <property type="component" value="Unassembled WGS sequence"/>
</dbReference>
<evidence type="ECO:0000313" key="3">
    <source>
        <dbReference type="Proteomes" id="UP000331127"/>
    </source>
</evidence>
<dbReference type="AlphaFoldDB" id="A0A5M3WS84"/>
<dbReference type="OrthoDB" id="344301at2"/>
<dbReference type="PROSITE" id="PS51257">
    <property type="entry name" value="PROKAR_LIPOPROTEIN"/>
    <property type="match status" value="1"/>
</dbReference>
<dbReference type="Gene3D" id="2.130.10.130">
    <property type="entry name" value="Integrin alpha, N-terminal"/>
    <property type="match status" value="2"/>
</dbReference>
<keyword evidence="2" id="KW-0808">Transferase</keyword>
<dbReference type="SUPFAM" id="SSF69318">
    <property type="entry name" value="Integrin alpha N-terminal domain"/>
    <property type="match status" value="1"/>
</dbReference>
<keyword evidence="3" id="KW-1185">Reference proteome</keyword>
<name>A0A5M3WS84_9ACTN</name>
<dbReference type="PANTHER" id="PTHR13412:SF0">
    <property type="entry name" value="T-CELL IMMUNOMODULATORY PROTEIN"/>
    <property type="match status" value="1"/>
</dbReference>
<sequence>MKIRSGTAVAVLIALVLGGCGAERRPGSSPAASPPVSPSAPEPMPSASAPLEGKGGHNPDDVNGDGFADLVFTALRADERTYLAIVYGSADGLDSGTRTVTTGTGFDFDLRTGTGDLDGDGFADVVVFGLATSAYVPRRPYLIWGGPKEVERDARPTPVQVPVTLDHFSRPAVPGDFNGDGIADLAMPVPSPDRPGDDLAVLYGPFTRDGAPRRHTIQPSPTGGEFGRLAASRMDGRHATDLLVYLVDDGEQVPSWLLEGGPAGLSPRARRLNAGNSAAFGDFDGDGQGDVVVADSGSRNNEPGYETEPPGVDRVVTVYFGAAGRSPQVLGNIGPARGMAAGDYDGDGHDDLAIGHGASGVEILRGAGDGLRRGGEVIHRSAPAVGPGRKLSDEQRAARPWGAADYDNDGRDELLLAFTSSWMSPPMSLWWATDGRQDESSFASGAW</sequence>
<dbReference type="InterPro" id="IPR028994">
    <property type="entry name" value="Integrin_alpha_N"/>
</dbReference>
<feature type="compositionally biased region" description="Pro residues" evidence="1">
    <location>
        <begin position="32"/>
        <end position="44"/>
    </location>
</feature>
<reference evidence="2 3" key="1">
    <citation type="submission" date="2019-10" db="EMBL/GenBank/DDBJ databases">
        <title>Whole genome shotgun sequence of Acrocarpospora macrocephala NBRC 16266.</title>
        <authorList>
            <person name="Ichikawa N."/>
            <person name="Kimura A."/>
            <person name="Kitahashi Y."/>
            <person name="Komaki H."/>
            <person name="Oguchi A."/>
        </authorList>
    </citation>
    <scope>NUCLEOTIDE SEQUENCE [LARGE SCALE GENOMIC DNA]</scope>
    <source>
        <strain evidence="2 3">NBRC 16266</strain>
    </source>
</reference>
<accession>A0A5M3WS84</accession>
<dbReference type="EMBL" id="BLAE01000019">
    <property type="protein sequence ID" value="GES10171.1"/>
    <property type="molecule type" value="Genomic_DNA"/>
</dbReference>
<proteinExistence type="predicted"/>
<protein>
    <submittedName>
        <fullName evidence="2">Histidine kinase</fullName>
    </submittedName>
</protein>
<organism evidence="2 3">
    <name type="scientific">Acrocarpospora macrocephala</name>
    <dbReference type="NCBI Taxonomy" id="150177"/>
    <lineage>
        <taxon>Bacteria</taxon>
        <taxon>Bacillati</taxon>
        <taxon>Actinomycetota</taxon>
        <taxon>Actinomycetes</taxon>
        <taxon>Streptosporangiales</taxon>
        <taxon>Streptosporangiaceae</taxon>
        <taxon>Acrocarpospora</taxon>
    </lineage>
</organism>
<comment type="caution">
    <text evidence="2">The sequence shown here is derived from an EMBL/GenBank/DDBJ whole genome shotgun (WGS) entry which is preliminary data.</text>
</comment>
<dbReference type="GO" id="GO:0016301">
    <property type="term" value="F:kinase activity"/>
    <property type="evidence" value="ECO:0007669"/>
    <property type="project" value="UniProtKB-KW"/>
</dbReference>
<keyword evidence="2" id="KW-0418">Kinase</keyword>
<feature type="region of interest" description="Disordered" evidence="1">
    <location>
        <begin position="23"/>
        <end position="62"/>
    </location>
</feature>
<dbReference type="PANTHER" id="PTHR13412">
    <property type="entry name" value="T-CELL IMMUNOMODULATORY PROTEIN HOMOLOG"/>
    <property type="match status" value="1"/>
</dbReference>
<gene>
    <name evidence="2" type="ORF">Amac_037680</name>
</gene>
<evidence type="ECO:0000256" key="1">
    <source>
        <dbReference type="SAM" id="MobiDB-lite"/>
    </source>
</evidence>